<feature type="domain" description="3-hydroxyacyl-CoA dehydrogenase NAD binding" evidence="4">
    <location>
        <begin position="7"/>
        <end position="201"/>
    </location>
</feature>
<dbReference type="EMBL" id="JBHUGI010000032">
    <property type="protein sequence ID" value="MFD1929077.1"/>
    <property type="molecule type" value="Genomic_DNA"/>
</dbReference>
<evidence type="ECO:0000313" key="6">
    <source>
        <dbReference type="Proteomes" id="UP001597218"/>
    </source>
</evidence>
<evidence type="ECO:0000259" key="3">
    <source>
        <dbReference type="Pfam" id="PF00725"/>
    </source>
</evidence>
<organism evidence="5 6">
    <name type="scientific">Sporosarcina siberiensis</name>
    <dbReference type="NCBI Taxonomy" id="1365606"/>
    <lineage>
        <taxon>Bacteria</taxon>
        <taxon>Bacillati</taxon>
        <taxon>Bacillota</taxon>
        <taxon>Bacilli</taxon>
        <taxon>Bacillales</taxon>
        <taxon>Caryophanaceae</taxon>
        <taxon>Sporosarcina</taxon>
    </lineage>
</organism>
<dbReference type="InterPro" id="IPR006176">
    <property type="entry name" value="3-OHacyl-CoA_DH_NAD-bd"/>
</dbReference>
<dbReference type="InterPro" id="IPR008927">
    <property type="entry name" value="6-PGluconate_DH-like_C_sf"/>
</dbReference>
<evidence type="ECO:0000259" key="4">
    <source>
        <dbReference type="Pfam" id="PF02737"/>
    </source>
</evidence>
<dbReference type="Pfam" id="PF00725">
    <property type="entry name" value="3HCDH"/>
    <property type="match status" value="1"/>
</dbReference>
<reference evidence="6" key="1">
    <citation type="journal article" date="2019" name="Int. J. Syst. Evol. Microbiol.">
        <title>The Global Catalogue of Microorganisms (GCM) 10K type strain sequencing project: providing services to taxonomists for standard genome sequencing and annotation.</title>
        <authorList>
            <consortium name="The Broad Institute Genomics Platform"/>
            <consortium name="The Broad Institute Genome Sequencing Center for Infectious Disease"/>
            <person name="Wu L."/>
            <person name="Ma J."/>
        </authorList>
    </citation>
    <scope>NUCLEOTIDE SEQUENCE [LARGE SCALE GENOMIC DNA]</scope>
    <source>
        <strain evidence="6">CGMCC 4.7177</strain>
    </source>
</reference>
<dbReference type="Proteomes" id="UP001597218">
    <property type="component" value="Unassembled WGS sequence"/>
</dbReference>
<dbReference type="SUPFAM" id="SSF48179">
    <property type="entry name" value="6-phosphogluconate dehydrogenase C-terminal domain-like"/>
    <property type="match status" value="2"/>
</dbReference>
<comment type="similarity">
    <text evidence="1">Belongs to the 3-hydroxyacyl-CoA dehydrogenase family.</text>
</comment>
<keyword evidence="2 5" id="KW-0560">Oxidoreductase</keyword>
<accession>A0ABW4SHR4</accession>
<dbReference type="InterPro" id="IPR036291">
    <property type="entry name" value="NAD(P)-bd_dom_sf"/>
</dbReference>
<dbReference type="GO" id="GO:0003857">
    <property type="term" value="F:(3S)-3-hydroxyacyl-CoA dehydrogenase (NAD+) activity"/>
    <property type="evidence" value="ECO:0007669"/>
    <property type="project" value="UniProtKB-EC"/>
</dbReference>
<dbReference type="InterPro" id="IPR006108">
    <property type="entry name" value="3HC_DH_C"/>
</dbReference>
<proteinExistence type="inferred from homology"/>
<dbReference type="PANTHER" id="PTHR48075">
    <property type="entry name" value="3-HYDROXYACYL-COA DEHYDROGENASE FAMILY PROTEIN"/>
    <property type="match status" value="1"/>
</dbReference>
<dbReference type="SUPFAM" id="SSF51735">
    <property type="entry name" value="NAD(P)-binding Rossmann-fold domains"/>
    <property type="match status" value="1"/>
</dbReference>
<keyword evidence="6" id="KW-1185">Reference proteome</keyword>
<dbReference type="Pfam" id="PF02737">
    <property type="entry name" value="3HCDH_N"/>
    <property type="match status" value="1"/>
</dbReference>
<gene>
    <name evidence="5" type="ORF">ACFSFY_13625</name>
</gene>
<evidence type="ECO:0000256" key="2">
    <source>
        <dbReference type="ARBA" id="ARBA00023002"/>
    </source>
</evidence>
<protein>
    <submittedName>
        <fullName evidence="5">3-hydroxyacyl-CoA dehydrogenase family protein</fullName>
        <ecNumber evidence="5">1.1.1.35</ecNumber>
    </submittedName>
</protein>
<dbReference type="RefSeq" id="WP_381538892.1">
    <property type="nucleotide sequence ID" value="NZ_JBHUGI010000032.1"/>
</dbReference>
<dbReference type="Gene3D" id="3.40.50.720">
    <property type="entry name" value="NAD(P)-binding Rossmann-like Domain"/>
    <property type="match status" value="1"/>
</dbReference>
<dbReference type="PANTHER" id="PTHR48075:SF7">
    <property type="entry name" value="3-HYDROXYACYL-COA DEHYDROGENASE-RELATED"/>
    <property type="match status" value="1"/>
</dbReference>
<name>A0ABW4SHR4_9BACL</name>
<comment type="caution">
    <text evidence="5">The sequence shown here is derived from an EMBL/GenBank/DDBJ whole genome shotgun (WGS) entry which is preliminary data.</text>
</comment>
<sequence length="455" mass="51374">MKYDIKNVAVLGSGVMGSGIAAHLAAQGLSVLLLDRIPDKLTEQEREMSFSIDHMEVRNRFSINAINQLKQKNILSEESLCLIEVGNFDDDFMKLKEVDWIIEVVLEDLKVKKELFKKIDLIRLENTIISSNTSGLSINAMVQDCSKAFQKHFLGTHFFNPPYYLKLLEITPCENTCKEVLSYMTRFCKENLKKGVIIAKDTPNFIANRLGTYGLFIALIELEKGGYSVGEIDSVTGPLIGRPKSATLRTADVVGIDTLVLVAKYMHSQTEGVEKEMFKLPSFLKSMIDNGMLGAKKNSGFYKKVDKEIVELNVNSLEYGPMTKLQTSSVEQAMRQENVGSRIKTLIYSDDRAGQLVWNILSATLQYAGQLHGEIADDIVSMDKAMKWGFGWELGIFEIWDSIGIIKSVAKMNEEGKEIPLIVQQLLDKGYDSFYKVVDDKLYFFNGYEYALWFD</sequence>
<dbReference type="Gene3D" id="1.10.1040.50">
    <property type="match status" value="1"/>
</dbReference>
<feature type="domain" description="3-hydroxyacyl-CoA dehydrogenase C-terminal" evidence="3">
    <location>
        <begin position="205"/>
        <end position="303"/>
    </location>
</feature>
<evidence type="ECO:0000313" key="5">
    <source>
        <dbReference type="EMBL" id="MFD1929077.1"/>
    </source>
</evidence>
<evidence type="ECO:0000256" key="1">
    <source>
        <dbReference type="ARBA" id="ARBA00009463"/>
    </source>
</evidence>
<dbReference type="EC" id="1.1.1.35" evidence="5"/>